<feature type="domain" description="Transglycosylase SLT" evidence="3">
    <location>
        <begin position="371"/>
        <end position="417"/>
    </location>
</feature>
<feature type="region of interest" description="Disordered" evidence="1">
    <location>
        <begin position="1"/>
        <end position="138"/>
    </location>
</feature>
<dbReference type="Gene3D" id="1.10.530.10">
    <property type="match status" value="1"/>
</dbReference>
<feature type="compositionally biased region" description="Basic and acidic residues" evidence="1">
    <location>
        <begin position="56"/>
        <end position="72"/>
    </location>
</feature>
<evidence type="ECO:0000256" key="1">
    <source>
        <dbReference type="SAM" id="MobiDB-lite"/>
    </source>
</evidence>
<dbReference type="RefSeq" id="WP_350938857.1">
    <property type="nucleotide sequence ID" value="NZ_CP157762.1"/>
</dbReference>
<feature type="compositionally biased region" description="Low complexity" evidence="1">
    <location>
        <begin position="19"/>
        <end position="29"/>
    </location>
</feature>
<name>A0AAU7MH18_9ACTN</name>
<reference evidence="4" key="1">
    <citation type="submission" date="2024-01" db="EMBL/GenBank/DDBJ databases">
        <title>The genome sequence of Micromonospora mangrovi CCTCC AA 2012012.</title>
        <authorList>
            <person name="Gao J."/>
        </authorList>
    </citation>
    <scope>NUCLEOTIDE SEQUENCE</scope>
    <source>
        <strain evidence="4">CCTCC AA 2012012</strain>
    </source>
</reference>
<organism evidence="4">
    <name type="scientific">Micromonospora sp. CCTCC AA 2012012</name>
    <dbReference type="NCBI Taxonomy" id="3111921"/>
    <lineage>
        <taxon>Bacteria</taxon>
        <taxon>Bacillati</taxon>
        <taxon>Actinomycetota</taxon>
        <taxon>Actinomycetes</taxon>
        <taxon>Micromonosporales</taxon>
        <taxon>Micromonosporaceae</taxon>
        <taxon>Micromonospora</taxon>
    </lineage>
</organism>
<dbReference type="GO" id="GO:0009253">
    <property type="term" value="P:peptidoglycan catabolic process"/>
    <property type="evidence" value="ECO:0007669"/>
    <property type="project" value="TreeGrafter"/>
</dbReference>
<evidence type="ECO:0000256" key="2">
    <source>
        <dbReference type="SAM" id="Phobius"/>
    </source>
</evidence>
<accession>A0AAU7MH18</accession>
<proteinExistence type="predicted"/>
<dbReference type="GO" id="GO:0016757">
    <property type="term" value="F:glycosyltransferase activity"/>
    <property type="evidence" value="ECO:0007669"/>
    <property type="project" value="UniProtKB-KW"/>
</dbReference>
<dbReference type="InterPro" id="IPR023346">
    <property type="entry name" value="Lysozyme-like_dom_sf"/>
</dbReference>
<dbReference type="GO" id="GO:0008933">
    <property type="term" value="F:peptidoglycan lytic transglycosylase activity"/>
    <property type="evidence" value="ECO:0007669"/>
    <property type="project" value="TreeGrafter"/>
</dbReference>
<dbReference type="InterPro" id="IPR043426">
    <property type="entry name" value="MltB-like"/>
</dbReference>
<keyword evidence="4" id="KW-0328">Glycosyltransferase</keyword>
<dbReference type="EMBL" id="CP157762">
    <property type="protein sequence ID" value="XBP96808.1"/>
    <property type="molecule type" value="Genomic_DNA"/>
</dbReference>
<gene>
    <name evidence="5" type="ORF">ABUL08_26895</name>
    <name evidence="4" type="ORF">VK199_26810</name>
</gene>
<dbReference type="AlphaFoldDB" id="A0AAU7MH18"/>
<reference evidence="5" key="2">
    <citation type="submission" date="2024-06" db="EMBL/GenBank/DDBJ databases">
        <title>Micromonospora mangrovi CCTCC AA 2012012 genome sequences.</title>
        <authorList>
            <person name="Gao J."/>
        </authorList>
    </citation>
    <scope>NUCLEOTIDE SEQUENCE</scope>
    <source>
        <strain evidence="5">CCTCC AA 2012012</strain>
    </source>
</reference>
<evidence type="ECO:0000313" key="5">
    <source>
        <dbReference type="EMBL" id="XCH77519.1"/>
    </source>
</evidence>
<sequence length="458" mass="46356">MVDGEESVTLRPLRPAAPPDGTGPAAEPAVPRPRSRSGRRATPSPGSTAAPAATDPKTDADAKSDAWSEADPKPGVSPKAGTGAKATTGPRTETDPKTGTGPKADAGPEAGTGPKTATDGRTGTGGGGGTAAGAVGGRRRRLPYAHALRVPPRQLAVTATRATRDWSRRPGGRVAVSGLFLLLLVAGTATAGVLLVPRAAPPPEPVAVDVTATVAVSGVPEGGALPGTTGTALPPPGAALPGGTFPPATALPGGGRPTGPVVGPAPTGRPADALAGWAQQMSARTGIPPVAMQAYGYAELVLAQTHRSCQLSWTTLAAIGYVESRHGTANGATLTPGGRAEPEIIGDPLDGQGGRSRILDTDKGKLDRDTTYDRAIGPMQFIPSTWQQIGADADSDGRSDPHDIDDAALAAGDYLCAGGRNMTISGDWWGAILSYNDVRRYAQAVFDKANEYGRVSRT</sequence>
<dbReference type="PANTHER" id="PTHR30163:SF8">
    <property type="entry name" value="LYTIC MUREIN TRANSGLYCOSYLASE"/>
    <property type="match status" value="1"/>
</dbReference>
<protein>
    <submittedName>
        <fullName evidence="4">Lytic murein transglycosylase</fullName>
        <ecNumber evidence="4">2.4.-.-</ecNumber>
    </submittedName>
</protein>
<feature type="compositionally biased region" description="Gly residues" evidence="1">
    <location>
        <begin position="122"/>
        <end position="136"/>
    </location>
</feature>
<keyword evidence="2" id="KW-1133">Transmembrane helix</keyword>
<feature type="compositionally biased region" description="Low complexity" evidence="1">
    <location>
        <begin position="41"/>
        <end position="55"/>
    </location>
</feature>
<dbReference type="CDD" id="cd13399">
    <property type="entry name" value="Slt35-like"/>
    <property type="match status" value="1"/>
</dbReference>
<feature type="region of interest" description="Disordered" evidence="1">
    <location>
        <begin position="332"/>
        <end position="362"/>
    </location>
</feature>
<evidence type="ECO:0000259" key="3">
    <source>
        <dbReference type="Pfam" id="PF13406"/>
    </source>
</evidence>
<dbReference type="PANTHER" id="PTHR30163">
    <property type="entry name" value="MEMBRANE-BOUND LYTIC MUREIN TRANSGLYCOSYLASE B"/>
    <property type="match status" value="1"/>
</dbReference>
<dbReference type="InterPro" id="IPR031304">
    <property type="entry name" value="SLT_2"/>
</dbReference>
<keyword evidence="2" id="KW-0812">Transmembrane</keyword>
<dbReference type="EMBL" id="CP159342">
    <property type="protein sequence ID" value="XCH77519.1"/>
    <property type="molecule type" value="Genomic_DNA"/>
</dbReference>
<keyword evidence="2" id="KW-0472">Membrane</keyword>
<dbReference type="SUPFAM" id="SSF53955">
    <property type="entry name" value="Lysozyme-like"/>
    <property type="match status" value="1"/>
</dbReference>
<dbReference type="Pfam" id="PF13406">
    <property type="entry name" value="SLT_2"/>
    <property type="match status" value="1"/>
</dbReference>
<dbReference type="EC" id="2.4.-.-" evidence="4"/>
<evidence type="ECO:0000313" key="4">
    <source>
        <dbReference type="EMBL" id="XBP96808.1"/>
    </source>
</evidence>
<feature type="transmembrane region" description="Helical" evidence="2">
    <location>
        <begin position="174"/>
        <end position="196"/>
    </location>
</feature>
<keyword evidence="4" id="KW-0808">Transferase</keyword>